<organism evidence="2 3">
    <name type="scientific">Geomonas propionica</name>
    <dbReference type="NCBI Taxonomy" id="2798582"/>
    <lineage>
        <taxon>Bacteria</taxon>
        <taxon>Pseudomonadati</taxon>
        <taxon>Thermodesulfobacteriota</taxon>
        <taxon>Desulfuromonadia</taxon>
        <taxon>Geobacterales</taxon>
        <taxon>Geobacteraceae</taxon>
        <taxon>Geomonas</taxon>
    </lineage>
</organism>
<protein>
    <submittedName>
        <fullName evidence="2">Polysaccharide pyruvyl transferase family protein</fullName>
    </submittedName>
</protein>
<dbReference type="Proteomes" id="UP000641025">
    <property type="component" value="Unassembled WGS sequence"/>
</dbReference>
<evidence type="ECO:0000313" key="2">
    <source>
        <dbReference type="EMBL" id="MBJ6799248.1"/>
    </source>
</evidence>
<feature type="domain" description="Polysaccharide pyruvyl transferase" evidence="1">
    <location>
        <begin position="15"/>
        <end position="264"/>
    </location>
</feature>
<name>A0ABS0YMP7_9BACT</name>
<dbReference type="RefSeq" id="WP_199393762.1">
    <property type="nucleotide sequence ID" value="NZ_JAEMHK010000002.1"/>
</dbReference>
<dbReference type="EMBL" id="JAEMHK010000002">
    <property type="protein sequence ID" value="MBJ6799248.1"/>
    <property type="molecule type" value="Genomic_DNA"/>
</dbReference>
<sequence length="321" mass="36772">MNTISIFDTSISDYNLGNEIIMESVYGHMREVFPEAFFFKLPYMEITRHTRSCIQQSDLLVFGGTNSLSSRMEQYKQWDVNLRKSAYVKNVVLMGLGWWQYQEKESLYTKVLLKRVLSGKWLHSVRDSYTEEKLRGLGFDNVVNTGCPTLWQLTPEHCREIRTEIGDTVVSTLTDYSQDPEADRRMLEVLSQCYRRVLVWLQGVGDRDYLAALGVAGVEVIPPYLQAFDGALADPAVDYVGTRLHAGIRSLQKGRRSLIIGVDNRAAEMRKDFDLPVLERSALDQLESRIRTPGVTRIRLPKENINRWKGQFSSSTGVKPY</sequence>
<dbReference type="Pfam" id="PF04230">
    <property type="entry name" value="PS_pyruv_trans"/>
    <property type="match status" value="1"/>
</dbReference>
<evidence type="ECO:0000313" key="3">
    <source>
        <dbReference type="Proteomes" id="UP000641025"/>
    </source>
</evidence>
<comment type="caution">
    <text evidence="2">The sequence shown here is derived from an EMBL/GenBank/DDBJ whole genome shotgun (WGS) entry which is preliminary data.</text>
</comment>
<proteinExistence type="predicted"/>
<dbReference type="GO" id="GO:0016740">
    <property type="term" value="F:transferase activity"/>
    <property type="evidence" value="ECO:0007669"/>
    <property type="project" value="UniProtKB-KW"/>
</dbReference>
<evidence type="ECO:0000259" key="1">
    <source>
        <dbReference type="Pfam" id="PF04230"/>
    </source>
</evidence>
<keyword evidence="2" id="KW-0808">Transferase</keyword>
<accession>A0ABS0YMP7</accession>
<keyword evidence="3" id="KW-1185">Reference proteome</keyword>
<gene>
    <name evidence="2" type="ORF">JFN90_03755</name>
</gene>
<reference evidence="2 3" key="1">
    <citation type="submission" date="2020-12" db="EMBL/GenBank/DDBJ databases">
        <title>Geomonas sp. Red259, isolated from paddy soil.</title>
        <authorList>
            <person name="Xu Z."/>
            <person name="Zhang Z."/>
            <person name="Masuda Y."/>
            <person name="Itoh H."/>
            <person name="Senoo K."/>
        </authorList>
    </citation>
    <scope>NUCLEOTIDE SEQUENCE [LARGE SCALE GENOMIC DNA]</scope>
    <source>
        <strain evidence="2 3">Red259</strain>
    </source>
</reference>
<dbReference type="InterPro" id="IPR007345">
    <property type="entry name" value="Polysacch_pyruvyl_Trfase"/>
</dbReference>